<comment type="caution">
    <text evidence="2">The sequence shown here is derived from an EMBL/GenBank/DDBJ whole genome shotgun (WGS) entry which is preliminary data.</text>
</comment>
<dbReference type="EMBL" id="PDCK01000040">
    <property type="protein sequence ID" value="PRQ51219.1"/>
    <property type="molecule type" value="Genomic_DNA"/>
</dbReference>
<evidence type="ECO:0000313" key="3">
    <source>
        <dbReference type="Proteomes" id="UP000238479"/>
    </source>
</evidence>
<dbReference type="Proteomes" id="UP000238479">
    <property type="component" value="Chromosome 2"/>
</dbReference>
<protein>
    <submittedName>
        <fullName evidence="2">Putative neprosin</fullName>
    </submittedName>
</protein>
<dbReference type="Pfam" id="PF03080">
    <property type="entry name" value="Neprosin"/>
    <property type="match status" value="1"/>
</dbReference>
<dbReference type="InterPro" id="IPR004314">
    <property type="entry name" value="Neprosin"/>
</dbReference>
<dbReference type="Gramene" id="PRQ51219">
    <property type="protein sequence ID" value="PRQ51219"/>
    <property type="gene ID" value="RchiOBHm_Chr2g0141961"/>
</dbReference>
<sequence length="80" mass="9239">MCGHLQLNYDTDISLAQIWVVSGAGEQLNTIEAGWITHSGRNQTRMFLYWMVSSFISWPLFVDHLDYNADRPVGNDYSRE</sequence>
<name>A0A2P6RXP9_ROSCH</name>
<dbReference type="AlphaFoldDB" id="A0A2P6RXP9"/>
<proteinExistence type="predicted"/>
<dbReference type="Gene3D" id="3.90.1320.10">
    <property type="entry name" value="Outer-capsid protein sigma 3, large lobe"/>
    <property type="match status" value="1"/>
</dbReference>
<evidence type="ECO:0000313" key="2">
    <source>
        <dbReference type="EMBL" id="PRQ51219.1"/>
    </source>
</evidence>
<gene>
    <name evidence="2" type="ORF">RchiOBHm_Chr2g0141961</name>
</gene>
<keyword evidence="3" id="KW-1185">Reference proteome</keyword>
<reference evidence="2 3" key="1">
    <citation type="journal article" date="2018" name="Nat. Genet.">
        <title>The Rosa genome provides new insights in the design of modern roses.</title>
        <authorList>
            <person name="Bendahmane M."/>
        </authorList>
    </citation>
    <scope>NUCLEOTIDE SEQUENCE [LARGE SCALE GENOMIC DNA]</scope>
    <source>
        <strain evidence="3">cv. Old Blush</strain>
    </source>
</reference>
<evidence type="ECO:0000259" key="1">
    <source>
        <dbReference type="Pfam" id="PF03080"/>
    </source>
</evidence>
<feature type="domain" description="Neprosin PEP catalytic" evidence="1">
    <location>
        <begin position="11"/>
        <end position="51"/>
    </location>
</feature>
<organism evidence="2 3">
    <name type="scientific">Rosa chinensis</name>
    <name type="common">China rose</name>
    <dbReference type="NCBI Taxonomy" id="74649"/>
    <lineage>
        <taxon>Eukaryota</taxon>
        <taxon>Viridiplantae</taxon>
        <taxon>Streptophyta</taxon>
        <taxon>Embryophyta</taxon>
        <taxon>Tracheophyta</taxon>
        <taxon>Spermatophyta</taxon>
        <taxon>Magnoliopsida</taxon>
        <taxon>eudicotyledons</taxon>
        <taxon>Gunneridae</taxon>
        <taxon>Pentapetalae</taxon>
        <taxon>rosids</taxon>
        <taxon>fabids</taxon>
        <taxon>Rosales</taxon>
        <taxon>Rosaceae</taxon>
        <taxon>Rosoideae</taxon>
        <taxon>Rosoideae incertae sedis</taxon>
        <taxon>Rosa</taxon>
    </lineage>
</organism>
<accession>A0A2P6RXP9</accession>